<feature type="transmembrane region" description="Helical" evidence="1">
    <location>
        <begin position="40"/>
        <end position="61"/>
    </location>
</feature>
<dbReference type="Proteomes" id="UP000607559">
    <property type="component" value="Unassembled WGS sequence"/>
</dbReference>
<reference evidence="2" key="1">
    <citation type="journal article" date="2014" name="Int. J. Syst. Evol. Microbiol.">
        <title>Complete genome sequence of Corynebacterium casei LMG S-19264T (=DSM 44701T), isolated from a smear-ripened cheese.</title>
        <authorList>
            <consortium name="US DOE Joint Genome Institute (JGI-PGF)"/>
            <person name="Walter F."/>
            <person name="Albersmeier A."/>
            <person name="Kalinowski J."/>
            <person name="Ruckert C."/>
        </authorList>
    </citation>
    <scope>NUCLEOTIDE SEQUENCE</scope>
    <source>
        <strain evidence="2">CGMCC 1.15448</strain>
    </source>
</reference>
<name>A0A8J2UB65_9BACT</name>
<dbReference type="AlphaFoldDB" id="A0A8J2UB65"/>
<dbReference type="EMBL" id="BMJC01000001">
    <property type="protein sequence ID" value="GGA91179.1"/>
    <property type="molecule type" value="Genomic_DNA"/>
</dbReference>
<accession>A0A8J2UB65</accession>
<proteinExistence type="predicted"/>
<comment type="caution">
    <text evidence="2">The sequence shown here is derived from an EMBL/GenBank/DDBJ whole genome shotgun (WGS) entry which is preliminary data.</text>
</comment>
<reference evidence="2" key="2">
    <citation type="submission" date="2020-09" db="EMBL/GenBank/DDBJ databases">
        <authorList>
            <person name="Sun Q."/>
            <person name="Zhou Y."/>
        </authorList>
    </citation>
    <scope>NUCLEOTIDE SEQUENCE</scope>
    <source>
        <strain evidence="2">CGMCC 1.15448</strain>
    </source>
</reference>
<protein>
    <submittedName>
        <fullName evidence="2">Uncharacterized protein</fullName>
    </submittedName>
</protein>
<dbReference type="RefSeq" id="WP_188929740.1">
    <property type="nucleotide sequence ID" value="NZ_BMJC01000001.1"/>
</dbReference>
<keyword evidence="1" id="KW-0472">Membrane</keyword>
<keyword evidence="1" id="KW-0812">Transmembrane</keyword>
<evidence type="ECO:0000256" key="1">
    <source>
        <dbReference type="SAM" id="Phobius"/>
    </source>
</evidence>
<sequence length="193" mass="22470">MLKRIAAYCLIVLGLTTVIIGFITFLFFRHYSGKLIPYPWAFILLGIGMLPAGYLLMGYAVSVTNKADLRKLQQRIEDLKANGEKIPVDLNSCDIRGHDYSEQVSSDDPDYPFHYLHHYHINEEPITREIPQSIIIFPYSNSRTGLTEKFYSPVIPKDQLTLSFYLDRQKQTTLYVDRTNRKLYYFDLDFLKA</sequence>
<evidence type="ECO:0000313" key="3">
    <source>
        <dbReference type="Proteomes" id="UP000607559"/>
    </source>
</evidence>
<feature type="transmembrane region" description="Helical" evidence="1">
    <location>
        <begin position="7"/>
        <end position="28"/>
    </location>
</feature>
<evidence type="ECO:0000313" key="2">
    <source>
        <dbReference type="EMBL" id="GGA91179.1"/>
    </source>
</evidence>
<keyword evidence="3" id="KW-1185">Reference proteome</keyword>
<organism evidence="2 3">
    <name type="scientific">Puia dinghuensis</name>
    <dbReference type="NCBI Taxonomy" id="1792502"/>
    <lineage>
        <taxon>Bacteria</taxon>
        <taxon>Pseudomonadati</taxon>
        <taxon>Bacteroidota</taxon>
        <taxon>Chitinophagia</taxon>
        <taxon>Chitinophagales</taxon>
        <taxon>Chitinophagaceae</taxon>
        <taxon>Puia</taxon>
    </lineage>
</organism>
<keyword evidence="1" id="KW-1133">Transmembrane helix</keyword>
<gene>
    <name evidence="2" type="ORF">GCM10011511_13120</name>
</gene>